<evidence type="ECO:0000313" key="10">
    <source>
        <dbReference type="EMBL" id="KAK9030065.1"/>
    </source>
</evidence>
<accession>A0ABR2SYE2</accession>
<keyword evidence="6" id="KW-1133">Transmembrane helix</keyword>
<keyword evidence="5" id="KW-0732">Signal</keyword>
<dbReference type="SUPFAM" id="SSF52058">
    <property type="entry name" value="L domain-like"/>
    <property type="match status" value="1"/>
</dbReference>
<dbReference type="EMBL" id="JBBPBN010000010">
    <property type="protein sequence ID" value="KAK9030065.1"/>
    <property type="molecule type" value="Genomic_DNA"/>
</dbReference>
<evidence type="ECO:0000256" key="6">
    <source>
        <dbReference type="ARBA" id="ARBA00022989"/>
    </source>
</evidence>
<reference evidence="10 11" key="1">
    <citation type="journal article" date="2024" name="G3 (Bethesda)">
        <title>Genome assembly of Hibiscus sabdariffa L. provides insights into metabolisms of medicinal natural products.</title>
        <authorList>
            <person name="Kim T."/>
        </authorList>
    </citation>
    <scope>NUCLEOTIDE SEQUENCE [LARGE SCALE GENOMIC DNA]</scope>
    <source>
        <strain evidence="10">TK-2024</strain>
        <tissue evidence="10">Old leaves</tissue>
    </source>
</reference>
<sequence length="88" mass="9533">MFASLGKLEKFSIGSNNFNGTLPVSLLNSPSSLDLYNNSLNGPVNLNCSTMVHLKSLRLGSNNFSASILHSLFSCKNLTMLNFGHNNL</sequence>
<keyword evidence="4" id="KW-0812">Transmembrane</keyword>
<dbReference type="Gene3D" id="3.80.10.10">
    <property type="entry name" value="Ribonuclease Inhibitor"/>
    <property type="match status" value="1"/>
</dbReference>
<evidence type="ECO:0000256" key="5">
    <source>
        <dbReference type="ARBA" id="ARBA00022729"/>
    </source>
</evidence>
<keyword evidence="11" id="KW-1185">Reference proteome</keyword>
<keyword evidence="3" id="KW-1003">Cell membrane</keyword>
<comment type="similarity">
    <text evidence="2">Belongs to the RLP family.</text>
</comment>
<keyword evidence="8" id="KW-0675">Receptor</keyword>
<evidence type="ECO:0000256" key="2">
    <source>
        <dbReference type="ARBA" id="ARBA00009592"/>
    </source>
</evidence>
<comment type="subcellular location">
    <subcellularLocation>
        <location evidence="1">Cell membrane</location>
        <topology evidence="1">Single-pass type I membrane protein</topology>
    </subcellularLocation>
</comment>
<dbReference type="Proteomes" id="UP001396334">
    <property type="component" value="Unassembled WGS sequence"/>
</dbReference>
<evidence type="ECO:0000256" key="9">
    <source>
        <dbReference type="ARBA" id="ARBA00023180"/>
    </source>
</evidence>
<dbReference type="PANTHER" id="PTHR48052">
    <property type="entry name" value="UNNAMED PRODUCT"/>
    <property type="match status" value="1"/>
</dbReference>
<organism evidence="10 11">
    <name type="scientific">Hibiscus sabdariffa</name>
    <name type="common">roselle</name>
    <dbReference type="NCBI Taxonomy" id="183260"/>
    <lineage>
        <taxon>Eukaryota</taxon>
        <taxon>Viridiplantae</taxon>
        <taxon>Streptophyta</taxon>
        <taxon>Embryophyta</taxon>
        <taxon>Tracheophyta</taxon>
        <taxon>Spermatophyta</taxon>
        <taxon>Magnoliopsida</taxon>
        <taxon>eudicotyledons</taxon>
        <taxon>Gunneridae</taxon>
        <taxon>Pentapetalae</taxon>
        <taxon>rosids</taxon>
        <taxon>malvids</taxon>
        <taxon>Malvales</taxon>
        <taxon>Malvaceae</taxon>
        <taxon>Malvoideae</taxon>
        <taxon>Hibiscus</taxon>
    </lineage>
</organism>
<evidence type="ECO:0000313" key="11">
    <source>
        <dbReference type="Proteomes" id="UP001396334"/>
    </source>
</evidence>
<dbReference type="InterPro" id="IPR032675">
    <property type="entry name" value="LRR_dom_sf"/>
</dbReference>
<proteinExistence type="inferred from homology"/>
<keyword evidence="9" id="KW-0325">Glycoprotein</keyword>
<keyword evidence="7" id="KW-0472">Membrane</keyword>
<comment type="caution">
    <text evidence="10">The sequence shown here is derived from an EMBL/GenBank/DDBJ whole genome shotgun (WGS) entry which is preliminary data.</text>
</comment>
<evidence type="ECO:0000256" key="3">
    <source>
        <dbReference type="ARBA" id="ARBA00022475"/>
    </source>
</evidence>
<protein>
    <recommendedName>
        <fullName evidence="12">Non-specific serine/threonine protein kinase</fullName>
    </recommendedName>
</protein>
<evidence type="ECO:0000256" key="7">
    <source>
        <dbReference type="ARBA" id="ARBA00023136"/>
    </source>
</evidence>
<evidence type="ECO:0008006" key="12">
    <source>
        <dbReference type="Google" id="ProtNLM"/>
    </source>
</evidence>
<evidence type="ECO:0000256" key="1">
    <source>
        <dbReference type="ARBA" id="ARBA00004251"/>
    </source>
</evidence>
<evidence type="ECO:0000256" key="8">
    <source>
        <dbReference type="ARBA" id="ARBA00023170"/>
    </source>
</evidence>
<name>A0ABR2SYE2_9ROSI</name>
<gene>
    <name evidence="10" type="ORF">V6N11_031499</name>
</gene>
<dbReference type="PANTHER" id="PTHR48052:SF81">
    <property type="entry name" value="LEUCINE-RICH REPEAT-CONTAINING N-TERMINAL PLANT-TYPE DOMAIN-CONTAINING PROTEIN"/>
    <property type="match status" value="1"/>
</dbReference>
<evidence type="ECO:0000256" key="4">
    <source>
        <dbReference type="ARBA" id="ARBA00022692"/>
    </source>
</evidence>